<keyword evidence="3" id="KW-1185">Reference proteome</keyword>
<evidence type="ECO:0000313" key="3">
    <source>
        <dbReference type="Proteomes" id="UP000481858"/>
    </source>
</evidence>
<organism evidence="2 3">
    <name type="scientific">Xylaria multiplex</name>
    <dbReference type="NCBI Taxonomy" id="323545"/>
    <lineage>
        <taxon>Eukaryota</taxon>
        <taxon>Fungi</taxon>
        <taxon>Dikarya</taxon>
        <taxon>Ascomycota</taxon>
        <taxon>Pezizomycotina</taxon>
        <taxon>Sordariomycetes</taxon>
        <taxon>Xylariomycetidae</taxon>
        <taxon>Xylariales</taxon>
        <taxon>Xylariaceae</taxon>
        <taxon>Xylaria</taxon>
    </lineage>
</organism>
<gene>
    <name evidence="2" type="ORF">GQX73_g5897</name>
</gene>
<sequence>MASQSTSRRRETQTKDRVARLTRDLVQMKDGMYQNGTSEILQRKLLPIDYEALLRSFELNTELAGYIYDKLRNDPFHDGMVEYISGHVRLWLYDVVNCRVEGIPTGRDGKRIVEIVRNIHSLGTTPITLDESQVHPDCSYRYGSAADSQYPNIVVEVAWSQHATKLRTRAKELIHKSGGKIRTVVGLNFHGTWKIWEKLKHQLGNPKKSHRGPVDTIVFRASFDHITGQTILDANGEPMVTETHRIFCDENGKVDPDQKLRLELEDFLPEEVLRKDIKGKALRSVDLVIDSPTFMHYYDQMLADQKALEDHNNPPETKSKKRKREMQG</sequence>
<dbReference type="InParanoid" id="A0A7C8MX02"/>
<proteinExistence type="predicted"/>
<reference evidence="2 3" key="1">
    <citation type="submission" date="2019-12" db="EMBL/GenBank/DDBJ databases">
        <title>Draft genome sequence of the ascomycete Xylaria multiplex DSM 110363.</title>
        <authorList>
            <person name="Buettner E."/>
            <person name="Kellner H."/>
        </authorList>
    </citation>
    <scope>NUCLEOTIDE SEQUENCE [LARGE SCALE GENOMIC DNA]</scope>
    <source>
        <strain evidence="2 3">DSM 110363</strain>
    </source>
</reference>
<dbReference type="OrthoDB" id="3485856at2759"/>
<name>A0A7C8MX02_9PEZI</name>
<feature type="compositionally biased region" description="Basic residues" evidence="1">
    <location>
        <begin position="319"/>
        <end position="328"/>
    </location>
</feature>
<dbReference type="EMBL" id="WUBL01000063">
    <property type="protein sequence ID" value="KAF2967674.1"/>
    <property type="molecule type" value="Genomic_DNA"/>
</dbReference>
<accession>A0A7C8MX02</accession>
<protein>
    <submittedName>
        <fullName evidence="2">Uncharacterized protein</fullName>
    </submittedName>
</protein>
<evidence type="ECO:0000313" key="2">
    <source>
        <dbReference type="EMBL" id="KAF2967674.1"/>
    </source>
</evidence>
<dbReference type="AlphaFoldDB" id="A0A7C8MX02"/>
<evidence type="ECO:0000256" key="1">
    <source>
        <dbReference type="SAM" id="MobiDB-lite"/>
    </source>
</evidence>
<comment type="caution">
    <text evidence="2">The sequence shown here is derived from an EMBL/GenBank/DDBJ whole genome shotgun (WGS) entry which is preliminary data.</text>
</comment>
<dbReference type="Proteomes" id="UP000481858">
    <property type="component" value="Unassembled WGS sequence"/>
</dbReference>
<feature type="region of interest" description="Disordered" evidence="1">
    <location>
        <begin position="306"/>
        <end position="328"/>
    </location>
</feature>